<dbReference type="GO" id="GO:0033065">
    <property type="term" value="C:Rad51C-XRCC3 complex"/>
    <property type="evidence" value="ECO:0007669"/>
    <property type="project" value="TreeGrafter"/>
</dbReference>
<dbReference type="AlphaFoldDB" id="A0A423WG87"/>
<dbReference type="InterPro" id="IPR027417">
    <property type="entry name" value="P-loop_NTPase"/>
</dbReference>
<name>A0A423WG87_CYTCH</name>
<evidence type="ECO:0000256" key="2">
    <source>
        <dbReference type="ARBA" id="ARBA00022741"/>
    </source>
</evidence>
<keyword evidence="3" id="KW-0227">DNA damage</keyword>
<dbReference type="PANTHER" id="PTHR46239:SF1">
    <property type="entry name" value="DNA REPAIR PROTEIN RAD51 HOMOLOG 3"/>
    <property type="match status" value="1"/>
</dbReference>
<dbReference type="Proteomes" id="UP000284375">
    <property type="component" value="Unassembled WGS sequence"/>
</dbReference>
<sequence>MDYHERHGHDVSSFDLPSTHRLPTISAAQALDELNGDASRHVSTSLPDLDRALTGDASSLSSEQDGDSGIQKGQVTEIWGPPGVGKTALGHTRLADVCGAVPAEDGDMPSDRLGKFVHHACPSLAHFIALICRPTQSSLPSDVALIVIDSLSVLVNHAFPRLPAPKAAVKGNIKGPSTSLKRLQVLQYVVGALQKLAATRDAAVVVLTQCATRMQGERRATLTSAINANVWEQGIATRVVLFRDWMWHDGHAAGARLAAVQKVNGKMNLDALEAAGLKPASYDGNKPNVAFSSTPGPKRKFEETGFEIPDSEDEDYGWQEEDTSLLPGMPPQWQGSEDIILGQHPETDDEGNVDDAELEASKVPDEEQ</sequence>
<dbReference type="Gene3D" id="3.40.50.300">
    <property type="entry name" value="P-loop containing nucleotide triphosphate hydrolases"/>
    <property type="match status" value="1"/>
</dbReference>
<dbReference type="GO" id="GO:0000400">
    <property type="term" value="F:four-way junction DNA binding"/>
    <property type="evidence" value="ECO:0007669"/>
    <property type="project" value="TreeGrafter"/>
</dbReference>
<dbReference type="GO" id="GO:0008821">
    <property type="term" value="F:crossover junction DNA endonuclease activity"/>
    <property type="evidence" value="ECO:0007669"/>
    <property type="project" value="TreeGrafter"/>
</dbReference>
<protein>
    <recommendedName>
        <fullName evidence="8">RecA family profile 1 domain-containing protein</fullName>
    </recommendedName>
</protein>
<dbReference type="GO" id="GO:0005657">
    <property type="term" value="C:replication fork"/>
    <property type="evidence" value="ECO:0007669"/>
    <property type="project" value="TreeGrafter"/>
</dbReference>
<dbReference type="GO" id="GO:0033063">
    <property type="term" value="C:Rad51B-Rad51C-Rad51D-XRCC2 complex"/>
    <property type="evidence" value="ECO:0007669"/>
    <property type="project" value="TreeGrafter"/>
</dbReference>
<accession>A0A423WG87</accession>
<proteinExistence type="predicted"/>
<dbReference type="EMBL" id="LJZO01000005">
    <property type="protein sequence ID" value="ROW02288.1"/>
    <property type="molecule type" value="Genomic_DNA"/>
</dbReference>
<dbReference type="SUPFAM" id="SSF52540">
    <property type="entry name" value="P-loop containing nucleoside triphosphate hydrolases"/>
    <property type="match status" value="1"/>
</dbReference>
<gene>
    <name evidence="9" type="ORF">VSDG_02514</name>
</gene>
<dbReference type="CDD" id="cd01393">
    <property type="entry name" value="RecA-like"/>
    <property type="match status" value="1"/>
</dbReference>
<organism evidence="9 10">
    <name type="scientific">Cytospora chrysosperma</name>
    <name type="common">Cytospora canker fungus</name>
    <name type="synonym">Sphaeria chrysosperma</name>
    <dbReference type="NCBI Taxonomy" id="252740"/>
    <lineage>
        <taxon>Eukaryota</taxon>
        <taxon>Fungi</taxon>
        <taxon>Dikarya</taxon>
        <taxon>Ascomycota</taxon>
        <taxon>Pezizomycotina</taxon>
        <taxon>Sordariomycetes</taxon>
        <taxon>Sordariomycetidae</taxon>
        <taxon>Diaporthales</taxon>
        <taxon>Cytosporaceae</taxon>
        <taxon>Cytospora</taxon>
    </lineage>
</organism>
<evidence type="ECO:0000256" key="1">
    <source>
        <dbReference type="ARBA" id="ARBA00004123"/>
    </source>
</evidence>
<evidence type="ECO:0000313" key="9">
    <source>
        <dbReference type="EMBL" id="ROW02288.1"/>
    </source>
</evidence>
<keyword evidence="10" id="KW-1185">Reference proteome</keyword>
<evidence type="ECO:0000313" key="10">
    <source>
        <dbReference type="Proteomes" id="UP000284375"/>
    </source>
</evidence>
<dbReference type="GO" id="GO:0000707">
    <property type="term" value="P:meiotic DNA recombinase assembly"/>
    <property type="evidence" value="ECO:0007669"/>
    <property type="project" value="TreeGrafter"/>
</dbReference>
<evidence type="ECO:0000256" key="3">
    <source>
        <dbReference type="ARBA" id="ARBA00022763"/>
    </source>
</evidence>
<keyword evidence="4" id="KW-0067">ATP-binding</keyword>
<dbReference type="InterPro" id="IPR020588">
    <property type="entry name" value="RecA_ATP-bd"/>
</dbReference>
<keyword evidence="5" id="KW-0234">DNA repair</keyword>
<dbReference type="PROSITE" id="PS50162">
    <property type="entry name" value="RECA_2"/>
    <property type="match status" value="1"/>
</dbReference>
<feature type="compositionally biased region" description="Acidic residues" evidence="7">
    <location>
        <begin position="347"/>
        <end position="358"/>
    </location>
</feature>
<feature type="domain" description="RecA family profile 1" evidence="8">
    <location>
        <begin position="38"/>
        <end position="210"/>
    </location>
</feature>
<dbReference type="PANTHER" id="PTHR46239">
    <property type="entry name" value="DNA REPAIR PROTEIN RAD51 HOMOLOG 3 RAD51C"/>
    <property type="match status" value="1"/>
</dbReference>
<feature type="region of interest" description="Disordered" evidence="7">
    <location>
        <begin position="285"/>
        <end position="368"/>
    </location>
</feature>
<feature type="region of interest" description="Disordered" evidence="7">
    <location>
        <begin position="38"/>
        <end position="77"/>
    </location>
</feature>
<dbReference type="OrthoDB" id="5957327at2759"/>
<evidence type="ECO:0000256" key="5">
    <source>
        <dbReference type="ARBA" id="ARBA00023204"/>
    </source>
</evidence>
<keyword evidence="6" id="KW-0539">Nucleus</keyword>
<dbReference type="GO" id="GO:0005524">
    <property type="term" value="F:ATP binding"/>
    <property type="evidence" value="ECO:0007669"/>
    <property type="project" value="UniProtKB-KW"/>
</dbReference>
<evidence type="ECO:0000256" key="7">
    <source>
        <dbReference type="SAM" id="MobiDB-lite"/>
    </source>
</evidence>
<comment type="subcellular location">
    <subcellularLocation>
        <location evidence="1">Nucleus</location>
    </subcellularLocation>
</comment>
<keyword evidence="2" id="KW-0547">Nucleotide-binding</keyword>
<evidence type="ECO:0000259" key="8">
    <source>
        <dbReference type="PROSITE" id="PS50162"/>
    </source>
</evidence>
<reference evidence="9 10" key="1">
    <citation type="submission" date="2015-09" db="EMBL/GenBank/DDBJ databases">
        <title>Host preference determinants of Valsa canker pathogens revealed by comparative genomics.</title>
        <authorList>
            <person name="Yin Z."/>
            <person name="Huang L."/>
        </authorList>
    </citation>
    <scope>NUCLEOTIDE SEQUENCE [LARGE SCALE GENOMIC DNA]</scope>
    <source>
        <strain evidence="9 10">YSFL</strain>
    </source>
</reference>
<comment type="caution">
    <text evidence="9">The sequence shown here is derived from an EMBL/GenBank/DDBJ whole genome shotgun (WGS) entry which is preliminary data.</text>
</comment>
<dbReference type="GO" id="GO:0007131">
    <property type="term" value="P:reciprocal meiotic recombination"/>
    <property type="evidence" value="ECO:0007669"/>
    <property type="project" value="TreeGrafter"/>
</dbReference>
<dbReference type="GO" id="GO:0140664">
    <property type="term" value="F:ATP-dependent DNA damage sensor activity"/>
    <property type="evidence" value="ECO:0007669"/>
    <property type="project" value="InterPro"/>
</dbReference>
<dbReference type="InterPro" id="IPR052093">
    <property type="entry name" value="HR_Repair_Mediator"/>
</dbReference>
<evidence type="ECO:0000256" key="4">
    <source>
        <dbReference type="ARBA" id="ARBA00022840"/>
    </source>
</evidence>
<dbReference type="STRING" id="252740.A0A423WG87"/>
<evidence type="ECO:0000256" key="6">
    <source>
        <dbReference type="ARBA" id="ARBA00023242"/>
    </source>
</evidence>
<feature type="compositionally biased region" description="Basic and acidic residues" evidence="7">
    <location>
        <begin position="359"/>
        <end position="368"/>
    </location>
</feature>
<feature type="compositionally biased region" description="Acidic residues" evidence="7">
    <location>
        <begin position="309"/>
        <end position="323"/>
    </location>
</feature>